<evidence type="ECO:0000256" key="6">
    <source>
        <dbReference type="ARBA" id="ARBA00023125"/>
    </source>
</evidence>
<evidence type="ECO:0000256" key="3">
    <source>
        <dbReference type="ARBA" id="ARBA00005560"/>
    </source>
</evidence>
<evidence type="ECO:0000256" key="1">
    <source>
        <dbReference type="ARBA" id="ARBA00004123"/>
    </source>
</evidence>
<proteinExistence type="inferred from homology"/>
<dbReference type="KEGG" id="hazt:108681538"/>
<dbReference type="InterPro" id="IPR000814">
    <property type="entry name" value="TBP"/>
</dbReference>
<dbReference type="FunFam" id="3.30.310.10:FF:000005">
    <property type="entry name" value="TATA box-binding protein-like 1"/>
    <property type="match status" value="1"/>
</dbReference>
<sequence>MKQNSGSSNGVITFRKVVFNSTSDSSVASGIANGSMTYSGNITTSQAVNNGVLMQSVAGVASNGSLMHSVNGSGAISCVNSNVVNVGAMLANTNNGVVTSVTGSLPSFTANGISTIASNGVLQTNLANGNTIIRAQNGKMITTSNIVGAAPATNVPTMGKLCLTQQQLQKLLEQQLQQQPQLGSQPQIIRLQNPQQQLIRLQQQPQQVLRLQQPTQTQIIRIAPNNKLHQGHQLPDGRIIINQPFQITAQQLQQLQQRQQTPIAIQSLQLQPQQQQVVLPGVQLVSIASAHALLEKQQQQQSMNVTNQVVATTSQQIGGSQPQLHLQAIQPHPQIISVSQSQQLLSAISNVASIPNSVVQSNCVSVNGTAPSAPAIMPSNNVQSKESDMPSFQSPLAEVEMNVPSTNQDSELDGGKNCQLTNGAAVEAQENTQPQTSSPEIHQDDDDDDDIQEVGQVINTTSNGFLSGTEKTAELEKKEDAGGGGESDPGVIDIVINNVVCSYSVGCHINLREVATNGNNVEYRREHGMVTMKLRKPPTTASIWSSGKITCTGSTSEVEARTAARRVARALQKLGCKTRFKNFRVVNVLGTCTMPFAIKITPFSRQHRNSASYEPELHPGVTYRIPHPKATLKIFSTGSITVTAPSIANVQAAIEHVYPLVSEFSKERTAEEEARRSATSVANHAVRHRPVGFSLDEDEEEEPGVGPPSFIDEFPDSPPSFMKRKRSDLSFGNDNKLRKLGPIDLVSDDSDDSSDDMEDVDDGFS</sequence>
<dbReference type="GO" id="GO:0003677">
    <property type="term" value="F:DNA binding"/>
    <property type="evidence" value="ECO:0007669"/>
    <property type="project" value="UniProtKB-KW"/>
</dbReference>
<comment type="similarity">
    <text evidence="3">Belongs to the TBP family.</text>
</comment>
<organism evidence="12 13">
    <name type="scientific">Hyalella azteca</name>
    <name type="common">Amphipod</name>
    <dbReference type="NCBI Taxonomy" id="294128"/>
    <lineage>
        <taxon>Eukaryota</taxon>
        <taxon>Metazoa</taxon>
        <taxon>Ecdysozoa</taxon>
        <taxon>Arthropoda</taxon>
        <taxon>Crustacea</taxon>
        <taxon>Multicrustacea</taxon>
        <taxon>Malacostraca</taxon>
        <taxon>Eumalacostraca</taxon>
        <taxon>Peracarida</taxon>
        <taxon>Amphipoda</taxon>
        <taxon>Senticaudata</taxon>
        <taxon>Talitrida</taxon>
        <taxon>Talitroidea</taxon>
        <taxon>Hyalellidae</taxon>
        <taxon>Hyalella</taxon>
    </lineage>
</organism>
<dbReference type="Gene3D" id="3.30.310.10">
    <property type="entry name" value="TATA-Binding Protein"/>
    <property type="match status" value="2"/>
</dbReference>
<dbReference type="OrthoDB" id="2127950at2759"/>
<evidence type="ECO:0000313" key="12">
    <source>
        <dbReference type="Proteomes" id="UP000694843"/>
    </source>
</evidence>
<feature type="compositionally biased region" description="Acidic residues" evidence="11">
    <location>
        <begin position="746"/>
        <end position="765"/>
    </location>
</feature>
<dbReference type="GO" id="GO:0005737">
    <property type="term" value="C:cytoplasm"/>
    <property type="evidence" value="ECO:0007669"/>
    <property type="project" value="UniProtKB-SubCell"/>
</dbReference>
<feature type="compositionally biased region" description="Polar residues" evidence="11">
    <location>
        <begin position="457"/>
        <end position="470"/>
    </location>
</feature>
<name>A0A8B7PL12_HYAAZ</name>
<feature type="region of interest" description="Disordered" evidence="11">
    <location>
        <begin position="427"/>
        <end position="489"/>
    </location>
</feature>
<dbReference type="GO" id="GO:0006352">
    <property type="term" value="P:DNA-templated transcription initiation"/>
    <property type="evidence" value="ECO:0007669"/>
    <property type="project" value="InterPro"/>
</dbReference>
<feature type="region of interest" description="Disordered" evidence="11">
    <location>
        <begin position="671"/>
        <end position="765"/>
    </location>
</feature>
<dbReference type="GeneID" id="108681538"/>
<protein>
    <recommendedName>
        <fullName evidence="9">TATA box-binding protein-like 1</fullName>
    </recommendedName>
    <alternativeName>
        <fullName evidence="10">TBP-like factor</fullName>
    </alternativeName>
</protein>
<evidence type="ECO:0000256" key="9">
    <source>
        <dbReference type="ARBA" id="ARBA00023474"/>
    </source>
</evidence>
<keyword evidence="8" id="KW-0539">Nucleus</keyword>
<dbReference type="Pfam" id="PF00352">
    <property type="entry name" value="TBP"/>
    <property type="match status" value="2"/>
</dbReference>
<keyword evidence="12" id="KW-1185">Reference proteome</keyword>
<dbReference type="AlphaFoldDB" id="A0A8B7PL12"/>
<dbReference type="SUPFAM" id="SSF55945">
    <property type="entry name" value="TATA-box binding protein-like"/>
    <property type="match status" value="2"/>
</dbReference>
<evidence type="ECO:0000256" key="2">
    <source>
        <dbReference type="ARBA" id="ARBA00004496"/>
    </source>
</evidence>
<accession>A0A8B7PL12</accession>
<dbReference type="FunFam" id="3.30.310.10:FF:000009">
    <property type="entry name" value="TatA box-binding protein-like protein 1"/>
    <property type="match status" value="1"/>
</dbReference>
<evidence type="ECO:0000256" key="5">
    <source>
        <dbReference type="ARBA" id="ARBA00023015"/>
    </source>
</evidence>
<evidence type="ECO:0000313" key="13">
    <source>
        <dbReference type="RefSeq" id="XP_018026071.1"/>
    </source>
</evidence>
<feature type="compositionally biased region" description="Polar residues" evidence="11">
    <location>
        <begin position="429"/>
        <end position="440"/>
    </location>
</feature>
<feature type="compositionally biased region" description="Acidic residues" evidence="11">
    <location>
        <begin position="443"/>
        <end position="452"/>
    </location>
</feature>
<dbReference type="PANTHER" id="PTHR10126">
    <property type="entry name" value="TATA-BOX BINDING PROTEIN"/>
    <property type="match status" value="1"/>
</dbReference>
<keyword evidence="4" id="KW-0963">Cytoplasm</keyword>
<dbReference type="InterPro" id="IPR015445">
    <property type="entry name" value="TBP-like"/>
</dbReference>
<evidence type="ECO:0000256" key="4">
    <source>
        <dbReference type="ARBA" id="ARBA00022490"/>
    </source>
</evidence>
<evidence type="ECO:0000256" key="10">
    <source>
        <dbReference type="ARBA" id="ARBA00033173"/>
    </source>
</evidence>
<dbReference type="RefSeq" id="XP_018026071.1">
    <property type="nucleotide sequence ID" value="XM_018170582.2"/>
</dbReference>
<evidence type="ECO:0000256" key="7">
    <source>
        <dbReference type="ARBA" id="ARBA00023163"/>
    </source>
</evidence>
<gene>
    <name evidence="13" type="primary">LOC108681538</name>
</gene>
<comment type="subcellular location">
    <subcellularLocation>
        <location evidence="2">Cytoplasm</location>
    </subcellularLocation>
    <subcellularLocation>
        <location evidence="1">Nucleus</location>
    </subcellularLocation>
</comment>
<reference evidence="13" key="1">
    <citation type="submission" date="2025-08" db="UniProtKB">
        <authorList>
            <consortium name="RefSeq"/>
        </authorList>
    </citation>
    <scope>IDENTIFICATION</scope>
    <source>
        <tissue evidence="13">Whole organism</tissue>
    </source>
</reference>
<keyword evidence="6" id="KW-0238">DNA-binding</keyword>
<feature type="compositionally biased region" description="Basic and acidic residues" evidence="11">
    <location>
        <begin position="471"/>
        <end position="481"/>
    </location>
</feature>
<evidence type="ECO:0000256" key="8">
    <source>
        <dbReference type="ARBA" id="ARBA00023242"/>
    </source>
</evidence>
<dbReference type="GO" id="GO:0005634">
    <property type="term" value="C:nucleus"/>
    <property type="evidence" value="ECO:0007669"/>
    <property type="project" value="UniProtKB-SubCell"/>
</dbReference>
<dbReference type="PRINTS" id="PR00686">
    <property type="entry name" value="TIFACTORIID"/>
</dbReference>
<keyword evidence="7" id="KW-0804">Transcription</keyword>
<dbReference type="CDD" id="cd04517">
    <property type="entry name" value="TLF"/>
    <property type="match status" value="1"/>
</dbReference>
<keyword evidence="5" id="KW-0805">Transcription regulation</keyword>
<dbReference type="InterPro" id="IPR012295">
    <property type="entry name" value="TBP_dom_sf"/>
</dbReference>
<evidence type="ECO:0000256" key="11">
    <source>
        <dbReference type="SAM" id="MobiDB-lite"/>
    </source>
</evidence>
<dbReference type="Proteomes" id="UP000694843">
    <property type="component" value="Unplaced"/>
</dbReference>